<dbReference type="PROSITE" id="PS50011">
    <property type="entry name" value="PROTEIN_KINASE_DOM"/>
    <property type="match status" value="1"/>
</dbReference>
<evidence type="ECO:0000313" key="21">
    <source>
        <dbReference type="EMBL" id="ONK80378.1"/>
    </source>
</evidence>
<feature type="region of interest" description="Disordered" evidence="19">
    <location>
        <begin position="608"/>
        <end position="638"/>
    </location>
</feature>
<dbReference type="GO" id="GO:0009791">
    <property type="term" value="P:post-embryonic development"/>
    <property type="evidence" value="ECO:0007669"/>
    <property type="project" value="UniProtKB-ARBA"/>
</dbReference>
<keyword evidence="3" id="KW-1003">Cell membrane</keyword>
<organism evidence="21 22">
    <name type="scientific">Asparagus officinalis</name>
    <name type="common">Garden asparagus</name>
    <dbReference type="NCBI Taxonomy" id="4686"/>
    <lineage>
        <taxon>Eukaryota</taxon>
        <taxon>Viridiplantae</taxon>
        <taxon>Streptophyta</taxon>
        <taxon>Embryophyta</taxon>
        <taxon>Tracheophyta</taxon>
        <taxon>Spermatophyta</taxon>
        <taxon>Magnoliopsida</taxon>
        <taxon>Liliopsida</taxon>
        <taxon>Asparagales</taxon>
        <taxon>Asparagaceae</taxon>
        <taxon>Asparagoideae</taxon>
        <taxon>Asparagus</taxon>
    </lineage>
</organism>
<dbReference type="Gene3D" id="1.10.510.10">
    <property type="entry name" value="Transferase(Phosphotransferase) domain 1"/>
    <property type="match status" value="1"/>
</dbReference>
<dbReference type="InterPro" id="IPR000719">
    <property type="entry name" value="Prot_kinase_dom"/>
</dbReference>
<keyword evidence="5" id="KW-0597">Phosphoprotein</keyword>
<evidence type="ECO:0000256" key="6">
    <source>
        <dbReference type="ARBA" id="ARBA00022614"/>
    </source>
</evidence>
<dbReference type="InterPro" id="IPR011009">
    <property type="entry name" value="Kinase-like_dom_sf"/>
</dbReference>
<keyword evidence="17" id="KW-0325">Glycoprotein</keyword>
<dbReference type="OMA" id="TWLGLMN"/>
<dbReference type="InterPro" id="IPR050647">
    <property type="entry name" value="Plant_LRR-RLKs"/>
</dbReference>
<evidence type="ECO:0000256" key="2">
    <source>
        <dbReference type="ARBA" id="ARBA00022473"/>
    </source>
</evidence>
<dbReference type="InterPro" id="IPR008271">
    <property type="entry name" value="Ser/Thr_kinase_AS"/>
</dbReference>
<evidence type="ECO:0000313" key="22">
    <source>
        <dbReference type="Proteomes" id="UP000243459"/>
    </source>
</evidence>
<evidence type="ECO:0000256" key="16">
    <source>
        <dbReference type="ARBA" id="ARBA00023170"/>
    </source>
</evidence>
<evidence type="ECO:0000256" key="19">
    <source>
        <dbReference type="SAM" id="MobiDB-lite"/>
    </source>
</evidence>
<name>A0A5P1FQ82_ASPOF</name>
<evidence type="ECO:0000256" key="17">
    <source>
        <dbReference type="ARBA" id="ARBA00023180"/>
    </source>
</evidence>
<evidence type="ECO:0000256" key="15">
    <source>
        <dbReference type="ARBA" id="ARBA00023136"/>
    </source>
</evidence>
<keyword evidence="9" id="KW-0732">Signal</keyword>
<feature type="compositionally biased region" description="Basic and acidic residues" evidence="19">
    <location>
        <begin position="621"/>
        <end position="638"/>
    </location>
</feature>
<dbReference type="Proteomes" id="UP000243459">
    <property type="component" value="Chromosome 1"/>
</dbReference>
<comment type="subcellular location">
    <subcellularLocation>
        <location evidence="1">Cell membrane</location>
        <topology evidence="1">Single-pass membrane protein</topology>
    </subcellularLocation>
</comment>
<dbReference type="AlphaFoldDB" id="A0A5P1FQ82"/>
<dbReference type="GO" id="GO:0048608">
    <property type="term" value="P:reproductive structure development"/>
    <property type="evidence" value="ECO:0007669"/>
    <property type="project" value="UniProtKB-ARBA"/>
</dbReference>
<keyword evidence="2" id="KW-0217">Developmental protein</keyword>
<dbReference type="GO" id="GO:1905393">
    <property type="term" value="P:plant organ formation"/>
    <property type="evidence" value="ECO:0007669"/>
    <property type="project" value="UniProtKB-ARBA"/>
</dbReference>
<keyword evidence="6" id="KW-0433">Leucine-rich repeat</keyword>
<evidence type="ECO:0000256" key="8">
    <source>
        <dbReference type="ARBA" id="ARBA00022692"/>
    </source>
</evidence>
<dbReference type="GO" id="GO:0004674">
    <property type="term" value="F:protein serine/threonine kinase activity"/>
    <property type="evidence" value="ECO:0007669"/>
    <property type="project" value="UniProtKB-KW"/>
</dbReference>
<dbReference type="FunFam" id="3.80.10.10:FF:000233">
    <property type="entry name" value="Leucine-rich repeat receptor-like protein kinase TDR"/>
    <property type="match status" value="1"/>
</dbReference>
<evidence type="ECO:0000256" key="10">
    <source>
        <dbReference type="ARBA" id="ARBA00022737"/>
    </source>
</evidence>
<dbReference type="InterPro" id="IPR032675">
    <property type="entry name" value="LRR_dom_sf"/>
</dbReference>
<reference evidence="22" key="1">
    <citation type="journal article" date="2017" name="Nat. Commun.">
        <title>The asparagus genome sheds light on the origin and evolution of a young Y chromosome.</title>
        <authorList>
            <person name="Harkess A."/>
            <person name="Zhou J."/>
            <person name="Xu C."/>
            <person name="Bowers J.E."/>
            <person name="Van der Hulst R."/>
            <person name="Ayyampalayam S."/>
            <person name="Mercati F."/>
            <person name="Riccardi P."/>
            <person name="McKain M.R."/>
            <person name="Kakrana A."/>
            <person name="Tang H."/>
            <person name="Ray J."/>
            <person name="Groenendijk J."/>
            <person name="Arikit S."/>
            <person name="Mathioni S.M."/>
            <person name="Nakano M."/>
            <person name="Shan H."/>
            <person name="Telgmann-Rauber A."/>
            <person name="Kanno A."/>
            <person name="Yue Z."/>
            <person name="Chen H."/>
            <person name="Li W."/>
            <person name="Chen Y."/>
            <person name="Xu X."/>
            <person name="Zhang Y."/>
            <person name="Luo S."/>
            <person name="Chen H."/>
            <person name="Gao J."/>
            <person name="Mao Z."/>
            <person name="Pires J.C."/>
            <person name="Luo M."/>
            <person name="Kudrna D."/>
            <person name="Wing R.A."/>
            <person name="Meyers B.C."/>
            <person name="Yi K."/>
            <person name="Kong H."/>
            <person name="Lavrijsen P."/>
            <person name="Sunseri F."/>
            <person name="Falavigna A."/>
            <person name="Ye Y."/>
            <person name="Leebens-Mack J.H."/>
            <person name="Chen G."/>
        </authorList>
    </citation>
    <scope>NUCLEOTIDE SEQUENCE [LARGE SCALE GENOMIC DNA]</scope>
    <source>
        <strain evidence="22">cv. DH0086</strain>
    </source>
</reference>
<keyword evidence="4" id="KW-0723">Serine/threonine-protein kinase</keyword>
<evidence type="ECO:0000256" key="18">
    <source>
        <dbReference type="PROSITE-ProRule" id="PRU10141"/>
    </source>
</evidence>
<keyword evidence="8" id="KW-0812">Transmembrane</keyword>
<dbReference type="Gene3D" id="3.80.10.10">
    <property type="entry name" value="Ribonuclease Inhibitor"/>
    <property type="match status" value="1"/>
</dbReference>
<keyword evidence="13 18" id="KW-0067">ATP-binding</keyword>
<dbReference type="GO" id="GO:0005886">
    <property type="term" value="C:plasma membrane"/>
    <property type="evidence" value="ECO:0007669"/>
    <property type="project" value="UniProtKB-SubCell"/>
</dbReference>
<dbReference type="Pfam" id="PF00069">
    <property type="entry name" value="Pkinase"/>
    <property type="match status" value="1"/>
</dbReference>
<dbReference type="SUPFAM" id="SSF52058">
    <property type="entry name" value="L domain-like"/>
    <property type="match status" value="1"/>
</dbReference>
<gene>
    <name evidence="21" type="ORF">A4U43_C01F17020</name>
</gene>
<keyword evidence="7" id="KW-0808">Transferase</keyword>
<keyword evidence="16" id="KW-0675">Receptor</keyword>
<dbReference type="Pfam" id="PF00560">
    <property type="entry name" value="LRR_1"/>
    <property type="match status" value="5"/>
</dbReference>
<evidence type="ECO:0000256" key="9">
    <source>
        <dbReference type="ARBA" id="ARBA00022729"/>
    </source>
</evidence>
<keyword evidence="11 18" id="KW-0547">Nucleotide-binding</keyword>
<protein>
    <recommendedName>
        <fullName evidence="20">Protein kinase domain-containing protein</fullName>
    </recommendedName>
</protein>
<dbReference type="PROSITE" id="PS00107">
    <property type="entry name" value="PROTEIN_KINASE_ATP"/>
    <property type="match status" value="1"/>
</dbReference>
<dbReference type="Gramene" id="ONK80378">
    <property type="protein sequence ID" value="ONK80378"/>
    <property type="gene ID" value="A4U43_C01F17020"/>
</dbReference>
<sequence>MNNEIAGEIPRGIGDLPDLEALLLWNNSLTGSLPPSLGSNSKLEKLDVSSNSLTGPIPRDLCRGNRLVRLILFSNRFNSTLPPNLANCSSLWRVRIESNRISGVIPTGFGQLPNLTFMDLSDNNFSGGLPPDLGDAIRLQLLNVSKNPLKTSLPNSIWRSKSLQIFSASSCGLVGEIPRFDGGCENLYRIEIEDNELRGEIPIDIGECQKLLTLKLDRNRLTGPIPVEISNLPSITDVDLSFNELSGPIPSEFGNCTTLENFNVSFNELFGRVPFSTVLSNLHPSSFAGNRGLCGPPVGSTCPSGVRKTERRPESAEIVWIAVMAVGVASSDWILGMGSTGTVYRAEMPGGEIIAVKKLWAPQKEHKQKKRPAILAEVEVLGSVKHRNIVKLLGYCNNRDTTMLLYEYMPNGSLDDLLHRKNPAKGGGKMAGDWGTRYRIAVGVAEGVSYLHHDCEPAIVHRDVKGSNVLLDGEMEARVADFGVAKLVASGTEKAMSVVAGSYGYIAPEYAYTLRVDEKSDIYSYGVVLLEIVTGRRAVEAEFGEGKSIVDWVREKASKGDKGSALELLDPNIIGAVATGCKEVREEMMLLLRVAMLCTSRNPAERPSMRDVLSMLRSAKPQKEKKGAVGEKKKKQGD</sequence>
<dbReference type="GO" id="GO:0033612">
    <property type="term" value="F:receptor serine/threonine kinase binding"/>
    <property type="evidence" value="ECO:0007669"/>
    <property type="project" value="TreeGrafter"/>
</dbReference>
<keyword evidence="15" id="KW-0472">Membrane</keyword>
<keyword evidence="10" id="KW-0677">Repeat</keyword>
<evidence type="ECO:0000259" key="20">
    <source>
        <dbReference type="PROSITE" id="PS50011"/>
    </source>
</evidence>
<evidence type="ECO:0000256" key="14">
    <source>
        <dbReference type="ARBA" id="ARBA00022989"/>
    </source>
</evidence>
<feature type="domain" description="Protein kinase" evidence="20">
    <location>
        <begin position="329"/>
        <end position="618"/>
    </location>
</feature>
<evidence type="ECO:0000256" key="7">
    <source>
        <dbReference type="ARBA" id="ARBA00022679"/>
    </source>
</evidence>
<evidence type="ECO:0000256" key="12">
    <source>
        <dbReference type="ARBA" id="ARBA00022777"/>
    </source>
</evidence>
<dbReference type="Gene3D" id="3.30.200.20">
    <property type="entry name" value="Phosphorylase Kinase, domain 1"/>
    <property type="match status" value="1"/>
</dbReference>
<evidence type="ECO:0000256" key="5">
    <source>
        <dbReference type="ARBA" id="ARBA00022553"/>
    </source>
</evidence>
<dbReference type="PROSITE" id="PS00108">
    <property type="entry name" value="PROTEIN_KINASE_ST"/>
    <property type="match status" value="1"/>
</dbReference>
<dbReference type="EMBL" id="CM007381">
    <property type="protein sequence ID" value="ONK80378.1"/>
    <property type="molecule type" value="Genomic_DNA"/>
</dbReference>
<proteinExistence type="predicted"/>
<dbReference type="SUPFAM" id="SSF56112">
    <property type="entry name" value="Protein kinase-like (PK-like)"/>
    <property type="match status" value="1"/>
</dbReference>
<dbReference type="SMART" id="SM00220">
    <property type="entry name" value="S_TKc"/>
    <property type="match status" value="1"/>
</dbReference>
<dbReference type="InterPro" id="IPR001611">
    <property type="entry name" value="Leu-rich_rpt"/>
</dbReference>
<dbReference type="FunFam" id="1.10.510.10:FF:000632">
    <property type="entry name" value="leucine-rich repeat receptor-like protein kinase TDR"/>
    <property type="match status" value="1"/>
</dbReference>
<evidence type="ECO:0000256" key="13">
    <source>
        <dbReference type="ARBA" id="ARBA00022840"/>
    </source>
</evidence>
<evidence type="ECO:0000256" key="4">
    <source>
        <dbReference type="ARBA" id="ARBA00022527"/>
    </source>
</evidence>
<accession>A0A5P1FQ82</accession>
<keyword evidence="22" id="KW-1185">Reference proteome</keyword>
<evidence type="ECO:0000256" key="11">
    <source>
        <dbReference type="ARBA" id="ARBA00022741"/>
    </source>
</evidence>
<keyword evidence="14" id="KW-1133">Transmembrane helix</keyword>
<evidence type="ECO:0000256" key="3">
    <source>
        <dbReference type="ARBA" id="ARBA00022475"/>
    </source>
</evidence>
<dbReference type="PANTHER" id="PTHR48056">
    <property type="entry name" value="LRR RECEPTOR-LIKE SERINE/THREONINE-PROTEIN KINASE-RELATED"/>
    <property type="match status" value="1"/>
</dbReference>
<dbReference type="PANTHER" id="PTHR48056:SF25">
    <property type="entry name" value="PROTEIN KINASE DOMAIN-CONTAINING PROTEIN"/>
    <property type="match status" value="1"/>
</dbReference>
<evidence type="ECO:0000256" key="1">
    <source>
        <dbReference type="ARBA" id="ARBA00004162"/>
    </source>
</evidence>
<dbReference type="GO" id="GO:0048367">
    <property type="term" value="P:shoot system development"/>
    <property type="evidence" value="ECO:0007669"/>
    <property type="project" value="UniProtKB-ARBA"/>
</dbReference>
<feature type="binding site" evidence="18">
    <location>
        <position position="358"/>
    </location>
    <ligand>
        <name>ATP</name>
        <dbReference type="ChEBI" id="CHEBI:30616"/>
    </ligand>
</feature>
<dbReference type="InterPro" id="IPR017441">
    <property type="entry name" value="Protein_kinase_ATP_BS"/>
</dbReference>
<dbReference type="GO" id="GO:0005524">
    <property type="term" value="F:ATP binding"/>
    <property type="evidence" value="ECO:0007669"/>
    <property type="project" value="UniProtKB-UniRule"/>
</dbReference>
<keyword evidence="12" id="KW-0418">Kinase</keyword>